<organism evidence="2 3">
    <name type="scientific">Ambispora gerdemannii</name>
    <dbReference type="NCBI Taxonomy" id="144530"/>
    <lineage>
        <taxon>Eukaryota</taxon>
        <taxon>Fungi</taxon>
        <taxon>Fungi incertae sedis</taxon>
        <taxon>Mucoromycota</taxon>
        <taxon>Glomeromycotina</taxon>
        <taxon>Glomeromycetes</taxon>
        <taxon>Archaeosporales</taxon>
        <taxon>Ambisporaceae</taxon>
        <taxon>Ambispora</taxon>
    </lineage>
</organism>
<dbReference type="AlphaFoldDB" id="A0A9N9DLA1"/>
<name>A0A9N9DLA1_9GLOM</name>
<keyword evidence="3" id="KW-1185">Reference proteome</keyword>
<evidence type="ECO:0000313" key="3">
    <source>
        <dbReference type="Proteomes" id="UP000789831"/>
    </source>
</evidence>
<reference evidence="2" key="1">
    <citation type="submission" date="2021-06" db="EMBL/GenBank/DDBJ databases">
        <authorList>
            <person name="Kallberg Y."/>
            <person name="Tangrot J."/>
            <person name="Rosling A."/>
        </authorList>
    </citation>
    <scope>NUCLEOTIDE SEQUENCE</scope>
    <source>
        <strain evidence="2">MT106</strain>
    </source>
</reference>
<evidence type="ECO:0000313" key="2">
    <source>
        <dbReference type="EMBL" id="CAG8644168.1"/>
    </source>
</evidence>
<keyword evidence="1" id="KW-0472">Membrane</keyword>
<dbReference type="EMBL" id="CAJVPL010004177">
    <property type="protein sequence ID" value="CAG8644168.1"/>
    <property type="molecule type" value="Genomic_DNA"/>
</dbReference>
<sequence length="144" mass="16119">MPTIQEYFNNNYGSEVKAIHLTGNQITRDLTGSELTVENFPQLKTLSIKGLPQLKKLIIKGENTQQLSKIESEIDQVVLMGGDNNQIAIINTEKNHSNPNNNSPILWQGLAGIFLLIAIFSISYIFYLVKKRNAISPVPPHFRG</sequence>
<gene>
    <name evidence="2" type="ORF">AGERDE_LOCUS11117</name>
</gene>
<keyword evidence="1" id="KW-1133">Transmembrane helix</keyword>
<proteinExistence type="predicted"/>
<protein>
    <submittedName>
        <fullName evidence="2">9568_t:CDS:1</fullName>
    </submittedName>
</protein>
<accession>A0A9N9DLA1</accession>
<comment type="caution">
    <text evidence="2">The sequence shown here is derived from an EMBL/GenBank/DDBJ whole genome shotgun (WGS) entry which is preliminary data.</text>
</comment>
<feature type="transmembrane region" description="Helical" evidence="1">
    <location>
        <begin position="105"/>
        <end position="129"/>
    </location>
</feature>
<keyword evidence="1" id="KW-0812">Transmembrane</keyword>
<dbReference type="Proteomes" id="UP000789831">
    <property type="component" value="Unassembled WGS sequence"/>
</dbReference>
<evidence type="ECO:0000256" key="1">
    <source>
        <dbReference type="SAM" id="Phobius"/>
    </source>
</evidence>